<dbReference type="PANTHER" id="PTHR43757">
    <property type="entry name" value="AMINOMETHYLTRANSFERASE"/>
    <property type="match status" value="1"/>
</dbReference>
<dbReference type="InterPro" id="IPR027266">
    <property type="entry name" value="TrmE/GcvT-like"/>
</dbReference>
<dbReference type="AlphaFoldDB" id="A0A7R8V6N9"/>
<dbReference type="FunFam" id="3.30.70.1400:FF:000001">
    <property type="entry name" value="Aminomethyltransferase"/>
    <property type="match status" value="1"/>
</dbReference>
<evidence type="ECO:0000256" key="9">
    <source>
        <dbReference type="ARBA" id="ARBA00047665"/>
    </source>
</evidence>
<dbReference type="Gene3D" id="2.40.30.110">
    <property type="entry name" value="Aminomethyltransferase beta-barrel domains"/>
    <property type="match status" value="1"/>
</dbReference>
<dbReference type="Proteomes" id="UP000594454">
    <property type="component" value="Chromosome 7"/>
</dbReference>
<dbReference type="SUPFAM" id="SSF103025">
    <property type="entry name" value="Folate-binding domain"/>
    <property type="match status" value="1"/>
</dbReference>
<dbReference type="NCBIfam" id="NF001567">
    <property type="entry name" value="PRK00389.1"/>
    <property type="match status" value="1"/>
</dbReference>
<dbReference type="NCBIfam" id="TIGR00528">
    <property type="entry name" value="gcvT"/>
    <property type="match status" value="1"/>
</dbReference>
<dbReference type="Pfam" id="PF08669">
    <property type="entry name" value="GCV_T_C"/>
    <property type="match status" value="1"/>
</dbReference>
<protein>
    <recommendedName>
        <fullName evidence="11">Aminomethyltransferase</fullName>
        <ecNumber evidence="11">2.1.2.10</ecNumber>
    </recommendedName>
    <alternativeName>
        <fullName evidence="11">Glycine cleavage system T protein</fullName>
    </alternativeName>
</protein>
<organism evidence="14 15">
    <name type="scientific">Hermetia illucens</name>
    <name type="common">Black soldier fly</name>
    <dbReference type="NCBI Taxonomy" id="343691"/>
    <lineage>
        <taxon>Eukaryota</taxon>
        <taxon>Metazoa</taxon>
        <taxon>Ecdysozoa</taxon>
        <taxon>Arthropoda</taxon>
        <taxon>Hexapoda</taxon>
        <taxon>Insecta</taxon>
        <taxon>Pterygota</taxon>
        <taxon>Neoptera</taxon>
        <taxon>Endopterygota</taxon>
        <taxon>Diptera</taxon>
        <taxon>Brachycera</taxon>
        <taxon>Stratiomyomorpha</taxon>
        <taxon>Stratiomyidae</taxon>
        <taxon>Hermetiinae</taxon>
        <taxon>Hermetia</taxon>
    </lineage>
</organism>
<gene>
    <name evidence="14" type="ORF">HERILL_LOCUS16160</name>
</gene>
<dbReference type="InterPro" id="IPR029043">
    <property type="entry name" value="GcvT/YgfZ_C"/>
</dbReference>
<dbReference type="OMA" id="MPVQYPA"/>
<dbReference type="InterPro" id="IPR006222">
    <property type="entry name" value="GCVT_N"/>
</dbReference>
<evidence type="ECO:0000256" key="7">
    <source>
        <dbReference type="ARBA" id="ARBA00022946"/>
    </source>
</evidence>
<dbReference type="InterPro" id="IPR006223">
    <property type="entry name" value="GcvT"/>
</dbReference>
<evidence type="ECO:0000256" key="10">
    <source>
        <dbReference type="PIRSR" id="PIRSR006487-1"/>
    </source>
</evidence>
<dbReference type="OrthoDB" id="10263536at2759"/>
<dbReference type="SUPFAM" id="SSF101790">
    <property type="entry name" value="Aminomethyltransferase beta-barrel domain"/>
    <property type="match status" value="1"/>
</dbReference>
<keyword evidence="5 11" id="KW-0032">Aminotransferase</keyword>
<dbReference type="GO" id="GO:0005960">
    <property type="term" value="C:glycine cleavage complex"/>
    <property type="evidence" value="ECO:0007669"/>
    <property type="project" value="InterPro"/>
</dbReference>
<feature type="domain" description="Aminomethyltransferase C-terminal" evidence="13">
    <location>
        <begin position="329"/>
        <end position="407"/>
    </location>
</feature>
<dbReference type="Gene3D" id="4.10.1250.10">
    <property type="entry name" value="Aminomethyltransferase fragment"/>
    <property type="match status" value="1"/>
</dbReference>
<dbReference type="InterPro" id="IPR013977">
    <property type="entry name" value="GcvT_C"/>
</dbReference>
<evidence type="ECO:0000256" key="1">
    <source>
        <dbReference type="ARBA" id="ARBA00003631"/>
    </source>
</evidence>
<reference evidence="14 15" key="1">
    <citation type="submission" date="2020-11" db="EMBL/GenBank/DDBJ databases">
        <authorList>
            <person name="Wallbank WR R."/>
            <person name="Pardo Diaz C."/>
            <person name="Kozak K."/>
            <person name="Martin S."/>
            <person name="Jiggins C."/>
            <person name="Moest M."/>
            <person name="Warren A I."/>
            <person name="Generalovic N T."/>
            <person name="Byers J.R.P. K."/>
            <person name="Montejo-Kovacevich G."/>
            <person name="Yen C E."/>
        </authorList>
    </citation>
    <scope>NUCLEOTIDE SEQUENCE [LARGE SCALE GENOMIC DNA]</scope>
</reference>
<dbReference type="GO" id="GO:0005739">
    <property type="term" value="C:mitochondrion"/>
    <property type="evidence" value="ECO:0007669"/>
    <property type="project" value="UniProtKB-SubCell"/>
</dbReference>
<feature type="binding site" evidence="10">
    <location>
        <position position="240"/>
    </location>
    <ligand>
        <name>substrate</name>
    </ligand>
</feature>
<evidence type="ECO:0000256" key="11">
    <source>
        <dbReference type="RuleBase" id="RU003981"/>
    </source>
</evidence>
<comment type="subunit">
    <text evidence="4 11">The glycine cleavage system is composed of four proteins: P, T, L and H.</text>
</comment>
<dbReference type="PIRSF" id="PIRSF006487">
    <property type="entry name" value="GcvT"/>
    <property type="match status" value="1"/>
</dbReference>
<evidence type="ECO:0000313" key="14">
    <source>
        <dbReference type="EMBL" id="CAD7093905.1"/>
    </source>
</evidence>
<dbReference type="Pfam" id="PF01571">
    <property type="entry name" value="GCV_T"/>
    <property type="match status" value="1"/>
</dbReference>
<comment type="catalytic activity">
    <reaction evidence="9 11">
        <text>N(6)-[(R)-S(8)-aminomethyldihydrolipoyl]-L-lysyl-[protein] + (6S)-5,6,7,8-tetrahydrofolate = N(6)-[(R)-dihydrolipoyl]-L-lysyl-[protein] + (6R)-5,10-methylene-5,6,7,8-tetrahydrofolate + NH4(+)</text>
        <dbReference type="Rhea" id="RHEA:16945"/>
        <dbReference type="Rhea" id="RHEA-COMP:10475"/>
        <dbReference type="Rhea" id="RHEA-COMP:10492"/>
        <dbReference type="ChEBI" id="CHEBI:15636"/>
        <dbReference type="ChEBI" id="CHEBI:28938"/>
        <dbReference type="ChEBI" id="CHEBI:57453"/>
        <dbReference type="ChEBI" id="CHEBI:83100"/>
        <dbReference type="ChEBI" id="CHEBI:83143"/>
        <dbReference type="EC" id="2.1.2.10"/>
    </reaction>
</comment>
<keyword evidence="6 11" id="KW-0808">Transferase</keyword>
<proteinExistence type="inferred from homology"/>
<dbReference type="Gene3D" id="3.30.70.1400">
    <property type="entry name" value="Aminomethyltransferase beta-barrel domains"/>
    <property type="match status" value="1"/>
</dbReference>
<accession>A0A7R8V6N9</accession>
<dbReference type="EMBL" id="LR899015">
    <property type="protein sequence ID" value="CAD7093905.1"/>
    <property type="molecule type" value="Genomic_DNA"/>
</dbReference>
<name>A0A7R8V6N9_HERIL</name>
<dbReference type="GO" id="GO:0008483">
    <property type="term" value="F:transaminase activity"/>
    <property type="evidence" value="ECO:0007669"/>
    <property type="project" value="UniProtKB-KW"/>
</dbReference>
<comment type="subcellular location">
    <subcellularLocation>
        <location evidence="2 11">Mitochondrion</location>
    </subcellularLocation>
</comment>
<comment type="similarity">
    <text evidence="3 11">Belongs to the GcvT family.</text>
</comment>
<dbReference type="PANTHER" id="PTHR43757:SF16">
    <property type="entry name" value="AMINOMETHYLTRANSFERASE, MITOCHONDRIAL"/>
    <property type="match status" value="1"/>
</dbReference>
<evidence type="ECO:0000256" key="6">
    <source>
        <dbReference type="ARBA" id="ARBA00022679"/>
    </source>
</evidence>
<evidence type="ECO:0000256" key="8">
    <source>
        <dbReference type="ARBA" id="ARBA00023128"/>
    </source>
</evidence>
<evidence type="ECO:0000256" key="5">
    <source>
        <dbReference type="ARBA" id="ARBA00022576"/>
    </source>
</evidence>
<comment type="function">
    <text evidence="1 11">The glycine cleavage system catalyzes the degradation of glycine.</text>
</comment>
<evidence type="ECO:0000256" key="2">
    <source>
        <dbReference type="ARBA" id="ARBA00004173"/>
    </source>
</evidence>
<dbReference type="FunCoup" id="A0A7R8V6N9">
    <property type="interactions" value="368"/>
</dbReference>
<dbReference type="Gene3D" id="3.30.1360.120">
    <property type="entry name" value="Probable tRNA modification gtpase trme, domain 1"/>
    <property type="match status" value="1"/>
</dbReference>
<feature type="domain" description="GCVT N-terminal" evidence="12">
    <location>
        <begin position="41"/>
        <end position="304"/>
    </location>
</feature>
<evidence type="ECO:0000256" key="4">
    <source>
        <dbReference type="ARBA" id="ARBA00011690"/>
    </source>
</evidence>
<dbReference type="GO" id="GO:0004047">
    <property type="term" value="F:aminomethyltransferase activity"/>
    <property type="evidence" value="ECO:0007669"/>
    <property type="project" value="UniProtKB-EC"/>
</dbReference>
<keyword evidence="8 11" id="KW-0496">Mitochondrion</keyword>
<evidence type="ECO:0000259" key="13">
    <source>
        <dbReference type="Pfam" id="PF08669"/>
    </source>
</evidence>
<dbReference type="InParanoid" id="A0A7R8V6N9"/>
<dbReference type="GO" id="GO:0006546">
    <property type="term" value="P:glycine catabolic process"/>
    <property type="evidence" value="ECO:0007669"/>
    <property type="project" value="InterPro"/>
</dbReference>
<dbReference type="InterPro" id="IPR028896">
    <property type="entry name" value="GcvT/YgfZ/DmdA"/>
</dbReference>
<evidence type="ECO:0000259" key="12">
    <source>
        <dbReference type="Pfam" id="PF01571"/>
    </source>
</evidence>
<keyword evidence="15" id="KW-1185">Reference proteome</keyword>
<sequence>MALASLRYIMTGKNRLILQRVYGKVVSRPYSNSNQPEKTALYDFHVKNNGKIVNFAGYLLPVQYSEMSIVASHLHTRKHASLFDVSHMLQTYIRGKDSIECFETLCPADIKNLKPHSGTLTVFTTDKGTIYDDLIVTKISSNCLYVVSNAAMKKQDIEIMQNAISSFKSKGKDVTAEFLSLSERSLLAVQGPTAVNSIQNLVPTQDLQNLFFMTTVESELAGVKGCRITRCGYTGEDGIEISVPSDRACEIAETVLNTGDKTTKLAGLGARDSLRLEAGLCLYGTDIDRTTTPIEAGLSWLIAKRRRIETNYPGADIINQQLKGQISTRRVGFRMTTSGPAARYGVDICINGEKIGRVTSGCPSPSIGANIGMGYVLEEHKKPGTEIQLKIRDKLYPGIIEKMPFVKTGYYLGAKGK</sequence>
<dbReference type="EC" id="2.1.2.10" evidence="11"/>
<evidence type="ECO:0000313" key="15">
    <source>
        <dbReference type="Proteomes" id="UP000594454"/>
    </source>
</evidence>
<keyword evidence="7 11" id="KW-0809">Transit peptide</keyword>
<evidence type="ECO:0000256" key="3">
    <source>
        <dbReference type="ARBA" id="ARBA00008609"/>
    </source>
</evidence>